<accession>G3PK03</accession>
<dbReference type="Bgee" id="ENSGACG00000013568">
    <property type="expression patterns" value="Expressed in zone of skin and 8 other cell types or tissues"/>
</dbReference>
<organism evidence="1">
    <name type="scientific">Gasterosteus aculeatus</name>
    <name type="common">Three-spined stickleback</name>
    <dbReference type="NCBI Taxonomy" id="69293"/>
    <lineage>
        <taxon>Eukaryota</taxon>
        <taxon>Metazoa</taxon>
        <taxon>Chordata</taxon>
        <taxon>Craniata</taxon>
        <taxon>Vertebrata</taxon>
        <taxon>Euteleostomi</taxon>
        <taxon>Actinopterygii</taxon>
        <taxon>Neopterygii</taxon>
        <taxon>Teleostei</taxon>
        <taxon>Neoteleostei</taxon>
        <taxon>Acanthomorphata</taxon>
        <taxon>Eupercaria</taxon>
        <taxon>Perciformes</taxon>
        <taxon>Cottioidei</taxon>
        <taxon>Gasterosteales</taxon>
        <taxon>Gasterosteidae</taxon>
        <taxon>Gasterosteus</taxon>
    </lineage>
</organism>
<name>G3PK03_GASAC</name>
<evidence type="ECO:0000313" key="1">
    <source>
        <dbReference type="Ensembl" id="ENSGACP00000017933.1"/>
    </source>
</evidence>
<protein>
    <submittedName>
        <fullName evidence="1">Uncharacterized protein</fullName>
    </submittedName>
</protein>
<reference evidence="1" key="1">
    <citation type="submission" date="2006-01" db="EMBL/GenBank/DDBJ databases">
        <authorList>
            <person name="Lindblad-Toh K."/>
            <person name="Mauceli E."/>
            <person name="Grabherr M."/>
            <person name="Chang J.L."/>
            <person name="Lander E.S."/>
        </authorList>
    </citation>
    <scope>NUCLEOTIDE SEQUENCE [LARGE SCALE GENOMIC DNA]</scope>
</reference>
<dbReference type="InParanoid" id="G3PK03"/>
<sequence length="64" mass="7185">KPRKLCWTLHVLRGRTSETPVFKNAASKTPALLKVTSWPWRQENRWIVGRADTVGVGRVEGGGE</sequence>
<reference evidence="1" key="2">
    <citation type="submission" date="2024-04" db="UniProtKB">
        <authorList>
            <consortium name="Ensembl"/>
        </authorList>
    </citation>
    <scope>IDENTIFICATION</scope>
</reference>
<dbReference type="AlphaFoldDB" id="G3PK03"/>
<proteinExistence type="predicted"/>
<dbReference type="Ensembl" id="ENSGACT00000017968.1">
    <property type="protein sequence ID" value="ENSGACP00000017933.1"/>
    <property type="gene ID" value="ENSGACG00000013568.1"/>
</dbReference>